<feature type="region of interest" description="Disordered" evidence="1">
    <location>
        <begin position="1"/>
        <end position="28"/>
    </location>
</feature>
<evidence type="ECO:0000313" key="2">
    <source>
        <dbReference type="EnsemblMetazoa" id="GAUT050208-PA"/>
    </source>
</evidence>
<proteinExistence type="predicted"/>
<evidence type="ECO:0000256" key="1">
    <source>
        <dbReference type="SAM" id="MobiDB-lite"/>
    </source>
</evidence>
<feature type="compositionally biased region" description="Low complexity" evidence="1">
    <location>
        <begin position="14"/>
        <end position="27"/>
    </location>
</feature>
<reference evidence="2" key="1">
    <citation type="submission" date="2020-05" db="UniProtKB">
        <authorList>
            <consortium name="EnsemblMetazoa"/>
        </authorList>
    </citation>
    <scope>IDENTIFICATION</scope>
    <source>
        <strain evidence="2">TTRI</strain>
    </source>
</reference>
<feature type="compositionally biased region" description="Polar residues" evidence="1">
    <location>
        <begin position="1"/>
        <end position="13"/>
    </location>
</feature>
<name>A0A1A9VWT6_GLOAU</name>
<accession>A0A1A9VWT6</accession>
<evidence type="ECO:0000313" key="3">
    <source>
        <dbReference type="Proteomes" id="UP000078200"/>
    </source>
</evidence>
<sequence length="183" mass="19839">MQANNSRATLSAQSSGTPSASTISSSGKVSAEQHRAVLKKAYTNPRSAKLLPTRQETVCYVLQTFPITRAEGIACRNVGQDKVVAVVRRNGCETSVERHVIGRGARSAWRARNGVLVVAAGLGSRTVEGIFYGGYQGGNHNPLDLRAMRLESTRTKEGDDSGSWVPRLPFILFEDDGLRDHEV</sequence>
<dbReference type="Proteomes" id="UP000078200">
    <property type="component" value="Unassembled WGS sequence"/>
</dbReference>
<dbReference type="AlphaFoldDB" id="A0A1A9VWT6"/>
<protein>
    <submittedName>
        <fullName evidence="2">Uncharacterized protein</fullName>
    </submittedName>
</protein>
<dbReference type="STRING" id="7395.A0A1A9VWT6"/>
<dbReference type="EnsemblMetazoa" id="GAUT050208-RA">
    <property type="protein sequence ID" value="GAUT050208-PA"/>
    <property type="gene ID" value="GAUT050208"/>
</dbReference>
<organism evidence="2 3">
    <name type="scientific">Glossina austeni</name>
    <name type="common">Savannah tsetse fly</name>
    <dbReference type="NCBI Taxonomy" id="7395"/>
    <lineage>
        <taxon>Eukaryota</taxon>
        <taxon>Metazoa</taxon>
        <taxon>Ecdysozoa</taxon>
        <taxon>Arthropoda</taxon>
        <taxon>Hexapoda</taxon>
        <taxon>Insecta</taxon>
        <taxon>Pterygota</taxon>
        <taxon>Neoptera</taxon>
        <taxon>Endopterygota</taxon>
        <taxon>Diptera</taxon>
        <taxon>Brachycera</taxon>
        <taxon>Muscomorpha</taxon>
        <taxon>Hippoboscoidea</taxon>
        <taxon>Glossinidae</taxon>
        <taxon>Glossina</taxon>
    </lineage>
</organism>
<keyword evidence="3" id="KW-1185">Reference proteome</keyword>
<dbReference type="VEuPathDB" id="VectorBase:GAUT050208"/>